<dbReference type="SUPFAM" id="SSF143120">
    <property type="entry name" value="YefM-like"/>
    <property type="match status" value="1"/>
</dbReference>
<dbReference type="NCBIfam" id="TIGR01552">
    <property type="entry name" value="phd_fam"/>
    <property type="match status" value="1"/>
</dbReference>
<evidence type="ECO:0000313" key="4">
    <source>
        <dbReference type="Proteomes" id="UP000248925"/>
    </source>
</evidence>
<dbReference type="PANTHER" id="PTHR33713:SF6">
    <property type="entry name" value="ANTITOXIN YEFM"/>
    <property type="match status" value="1"/>
</dbReference>
<comment type="caution">
    <text evidence="3">The sequence shown here is derived from an EMBL/GenBank/DDBJ whole genome shotgun (WGS) entry which is preliminary data.</text>
</comment>
<dbReference type="OrthoDB" id="9802003at2"/>
<comment type="function">
    <text evidence="2">Antitoxin component of a type II toxin-antitoxin (TA) system.</text>
</comment>
<reference evidence="3 4" key="1">
    <citation type="journal article" date="2018" name="Sci. Rep.">
        <title>Rhizobium tumorigenes sp. nov., a novel plant tumorigenic bacterium isolated from cane gall tumors on thornless blackberry.</title>
        <authorList>
            <person name="Kuzmanovi N."/>
            <person name="Smalla K."/>
            <person name="Gronow S."/>
            <person name="PuBawska J."/>
        </authorList>
    </citation>
    <scope>NUCLEOTIDE SEQUENCE [LARGE SCALE GENOMIC DNA]</scope>
    <source>
        <strain evidence="3 4">CCBAU 85046</strain>
    </source>
</reference>
<evidence type="ECO:0000256" key="2">
    <source>
        <dbReference type="RuleBase" id="RU362080"/>
    </source>
</evidence>
<sequence>MRTVMFSKARNELASLLDEVSQDRVAVEIVRRDKPSAILIDKDEYEGMMETLHLLSTPANAARLMESIESVNAGNIEFHDLIEPDEYAASRKEH</sequence>
<dbReference type="Gene3D" id="6.10.250.330">
    <property type="match status" value="1"/>
</dbReference>
<dbReference type="EMBL" id="PCDP01000035">
    <property type="protein sequence ID" value="PZM13889.1"/>
    <property type="molecule type" value="Genomic_DNA"/>
</dbReference>
<dbReference type="InterPro" id="IPR006442">
    <property type="entry name" value="Antitoxin_Phd/YefM"/>
</dbReference>
<accession>A0A2W4CM88</accession>
<name>A0A2W4CM88_9HYPH</name>
<dbReference type="Pfam" id="PF02604">
    <property type="entry name" value="PhdYeFM_antitox"/>
    <property type="match status" value="1"/>
</dbReference>
<dbReference type="Gene3D" id="3.40.1620.10">
    <property type="entry name" value="YefM-like domain"/>
    <property type="match status" value="1"/>
</dbReference>
<comment type="similarity">
    <text evidence="1 2">Belongs to the phD/YefM antitoxin family.</text>
</comment>
<dbReference type="PANTHER" id="PTHR33713">
    <property type="entry name" value="ANTITOXIN YAFN-RELATED"/>
    <property type="match status" value="1"/>
</dbReference>
<keyword evidence="4" id="KW-1185">Reference proteome</keyword>
<protein>
    <recommendedName>
        <fullName evidence="2">Antitoxin</fullName>
    </recommendedName>
</protein>
<dbReference type="AlphaFoldDB" id="A0A2W4CM88"/>
<evidence type="ECO:0000256" key="1">
    <source>
        <dbReference type="ARBA" id="ARBA00009981"/>
    </source>
</evidence>
<dbReference type="Proteomes" id="UP000248925">
    <property type="component" value="Unassembled WGS sequence"/>
</dbReference>
<dbReference type="InterPro" id="IPR051405">
    <property type="entry name" value="phD/YefM_antitoxin"/>
</dbReference>
<organism evidence="3 4">
    <name type="scientific">Rhizobium tubonense</name>
    <dbReference type="NCBI Taxonomy" id="484088"/>
    <lineage>
        <taxon>Bacteria</taxon>
        <taxon>Pseudomonadati</taxon>
        <taxon>Pseudomonadota</taxon>
        <taxon>Alphaproteobacteria</taxon>
        <taxon>Hyphomicrobiales</taxon>
        <taxon>Rhizobiaceae</taxon>
        <taxon>Rhizobium/Agrobacterium group</taxon>
        <taxon>Rhizobium</taxon>
    </lineage>
</organism>
<proteinExistence type="inferred from homology"/>
<dbReference type="InterPro" id="IPR036165">
    <property type="entry name" value="YefM-like_sf"/>
</dbReference>
<gene>
    <name evidence="3" type="ORF">CPY51_13600</name>
</gene>
<evidence type="ECO:0000313" key="3">
    <source>
        <dbReference type="EMBL" id="PZM13889.1"/>
    </source>
</evidence>